<comment type="caution">
    <text evidence="1">The sequence shown here is derived from an EMBL/GenBank/DDBJ whole genome shotgun (WGS) entry which is preliminary data.</text>
</comment>
<dbReference type="Proteomes" id="UP001215598">
    <property type="component" value="Unassembled WGS sequence"/>
</dbReference>
<evidence type="ECO:0000313" key="2">
    <source>
        <dbReference type="Proteomes" id="UP001215598"/>
    </source>
</evidence>
<dbReference type="AlphaFoldDB" id="A0AAD7IRA5"/>
<feature type="non-terminal residue" evidence="1">
    <location>
        <position position="1"/>
    </location>
</feature>
<organism evidence="1 2">
    <name type="scientific">Mycena metata</name>
    <dbReference type="NCBI Taxonomy" id="1033252"/>
    <lineage>
        <taxon>Eukaryota</taxon>
        <taxon>Fungi</taxon>
        <taxon>Dikarya</taxon>
        <taxon>Basidiomycota</taxon>
        <taxon>Agaricomycotina</taxon>
        <taxon>Agaricomycetes</taxon>
        <taxon>Agaricomycetidae</taxon>
        <taxon>Agaricales</taxon>
        <taxon>Marasmiineae</taxon>
        <taxon>Mycenaceae</taxon>
        <taxon>Mycena</taxon>
    </lineage>
</organism>
<gene>
    <name evidence="1" type="ORF">B0H16DRAFT_1319578</name>
</gene>
<evidence type="ECO:0008006" key="3">
    <source>
        <dbReference type="Google" id="ProtNLM"/>
    </source>
</evidence>
<proteinExistence type="predicted"/>
<name>A0AAD7IRA5_9AGAR</name>
<sequence>MGTILKHLRITDDAKTVIEEHARLVGVDCRTFATDQIAQDSALELILSLNMHIPSEIKRDARSKLVIVNSDHNFCQLKQEKSNPIKFERWRRIYQCTGGCDNTVGHHALNRRDMSWKDVKCPFWVKLTTTHFGALDSIILTIDEVAGEFSHSAECLQMTEMEVNPRIPLHPELREYALSLYRILVPMSQVKQLCCAWAEKKWGSVSGDGSHRYTLANHETTSLYRTLARERGIPQAPPQDNLDLWFRAVNPRAPDPRLTASCLSYTPHIIGENDRFSLVIQTPEQKILAWKYGHKQQVLMDLTFGICSGRVLLTILMAIDEQNHGVPIAALLFSARQEAKAVHADYNGALLKKLLAEFKEAMGQNDAGEQFDIVVGSTDNDPRERFGLHGNWAAILLLLCMFHVWQAWCNALIKHLASVPKGEEREEVRSRFGSKFLMRLLKEIDVYEDAVDTYNTEMRYFKQLATKREKIEKLKGKAGLSFLAYLQSYLKVRDFWLSWSLAGVKLAAVRLGVDVSKVARTTNHLESFNGRLKKKYFAHHMRGGRLPRLDYWVLIYITEALPNFFAEWTQRRALASYYVNMRKAAP</sequence>
<keyword evidence="2" id="KW-1185">Reference proteome</keyword>
<dbReference type="EMBL" id="JARKIB010000071">
    <property type="protein sequence ID" value="KAJ7748874.1"/>
    <property type="molecule type" value="Genomic_DNA"/>
</dbReference>
<reference evidence="1" key="1">
    <citation type="submission" date="2023-03" db="EMBL/GenBank/DDBJ databases">
        <title>Massive genome expansion in bonnet fungi (Mycena s.s.) driven by repeated elements and novel gene families across ecological guilds.</title>
        <authorList>
            <consortium name="Lawrence Berkeley National Laboratory"/>
            <person name="Harder C.B."/>
            <person name="Miyauchi S."/>
            <person name="Viragh M."/>
            <person name="Kuo A."/>
            <person name="Thoen E."/>
            <person name="Andreopoulos B."/>
            <person name="Lu D."/>
            <person name="Skrede I."/>
            <person name="Drula E."/>
            <person name="Henrissat B."/>
            <person name="Morin E."/>
            <person name="Kohler A."/>
            <person name="Barry K."/>
            <person name="LaButti K."/>
            <person name="Morin E."/>
            <person name="Salamov A."/>
            <person name="Lipzen A."/>
            <person name="Mereny Z."/>
            <person name="Hegedus B."/>
            <person name="Baldrian P."/>
            <person name="Stursova M."/>
            <person name="Weitz H."/>
            <person name="Taylor A."/>
            <person name="Grigoriev I.V."/>
            <person name="Nagy L.G."/>
            <person name="Martin F."/>
            <person name="Kauserud H."/>
        </authorList>
    </citation>
    <scope>NUCLEOTIDE SEQUENCE</scope>
    <source>
        <strain evidence="1">CBHHK182m</strain>
    </source>
</reference>
<protein>
    <recommendedName>
        <fullName evidence="3">MULE transposase domain-containing protein</fullName>
    </recommendedName>
</protein>
<accession>A0AAD7IRA5</accession>
<evidence type="ECO:0000313" key="1">
    <source>
        <dbReference type="EMBL" id="KAJ7748874.1"/>
    </source>
</evidence>